<protein>
    <submittedName>
        <fullName evidence="1">Uncharacterized protein</fullName>
    </submittedName>
</protein>
<comment type="caution">
    <text evidence="1">The sequence shown here is derived from an EMBL/GenBank/DDBJ whole genome shotgun (WGS) entry which is preliminary data.</text>
</comment>
<reference evidence="1" key="1">
    <citation type="journal article" date="2023" name="Science">
        <title>Genome structures resolve the early diversification of teleost fishes.</title>
        <authorList>
            <person name="Parey E."/>
            <person name="Louis A."/>
            <person name="Montfort J."/>
            <person name="Bouchez O."/>
            <person name="Roques C."/>
            <person name="Iampietro C."/>
            <person name="Lluch J."/>
            <person name="Castinel A."/>
            <person name="Donnadieu C."/>
            <person name="Desvignes T."/>
            <person name="Floi Bucao C."/>
            <person name="Jouanno E."/>
            <person name="Wen M."/>
            <person name="Mejri S."/>
            <person name="Dirks R."/>
            <person name="Jansen H."/>
            <person name="Henkel C."/>
            <person name="Chen W.J."/>
            <person name="Zahm M."/>
            <person name="Cabau C."/>
            <person name="Klopp C."/>
            <person name="Thompson A.W."/>
            <person name="Robinson-Rechavi M."/>
            <person name="Braasch I."/>
            <person name="Lecointre G."/>
            <person name="Bobe J."/>
            <person name="Postlethwait J.H."/>
            <person name="Berthelot C."/>
            <person name="Roest Crollius H."/>
            <person name="Guiguen Y."/>
        </authorList>
    </citation>
    <scope>NUCLEOTIDE SEQUENCE</scope>
    <source>
        <strain evidence="1">NC1722</strain>
    </source>
</reference>
<keyword evidence="2" id="KW-1185">Reference proteome</keyword>
<dbReference type="AlphaFoldDB" id="A0AAD7W0I7"/>
<accession>A0AAD7W0I7</accession>
<sequence length="75" mass="8074">MNTVQLPQDLGSTPPGPLPPITVMYYSLGQRGDSGQAGSDYFTAGEPDYRTGQQLRPAGTWKLKTEELWSGLSTG</sequence>
<gene>
    <name evidence="1" type="ORF">AAFF_G00311140</name>
</gene>
<proteinExistence type="predicted"/>
<name>A0AAD7W0I7_9TELE</name>
<evidence type="ECO:0000313" key="1">
    <source>
        <dbReference type="EMBL" id="KAJ8367716.1"/>
    </source>
</evidence>
<dbReference type="EMBL" id="JAINUG010000455">
    <property type="protein sequence ID" value="KAJ8367716.1"/>
    <property type="molecule type" value="Genomic_DNA"/>
</dbReference>
<dbReference type="Proteomes" id="UP001221898">
    <property type="component" value="Unassembled WGS sequence"/>
</dbReference>
<evidence type="ECO:0000313" key="2">
    <source>
        <dbReference type="Proteomes" id="UP001221898"/>
    </source>
</evidence>
<organism evidence="1 2">
    <name type="scientific">Aldrovandia affinis</name>
    <dbReference type="NCBI Taxonomy" id="143900"/>
    <lineage>
        <taxon>Eukaryota</taxon>
        <taxon>Metazoa</taxon>
        <taxon>Chordata</taxon>
        <taxon>Craniata</taxon>
        <taxon>Vertebrata</taxon>
        <taxon>Euteleostomi</taxon>
        <taxon>Actinopterygii</taxon>
        <taxon>Neopterygii</taxon>
        <taxon>Teleostei</taxon>
        <taxon>Notacanthiformes</taxon>
        <taxon>Halosauridae</taxon>
        <taxon>Aldrovandia</taxon>
    </lineage>
</organism>